<dbReference type="Pfam" id="PF02518">
    <property type="entry name" value="HATPase_c"/>
    <property type="match status" value="1"/>
</dbReference>
<dbReference type="EMBL" id="JBGFFX010000001">
    <property type="protein sequence ID" value="MEY8769396.1"/>
    <property type="molecule type" value="Genomic_DNA"/>
</dbReference>
<keyword evidence="13 14" id="KW-0472">Membrane</keyword>
<evidence type="ECO:0000256" key="10">
    <source>
        <dbReference type="ARBA" id="ARBA00022840"/>
    </source>
</evidence>
<dbReference type="CDD" id="cd00082">
    <property type="entry name" value="HisKA"/>
    <property type="match status" value="1"/>
</dbReference>
<dbReference type="Pfam" id="PF00512">
    <property type="entry name" value="HisKA"/>
    <property type="match status" value="1"/>
</dbReference>
<evidence type="ECO:0000256" key="2">
    <source>
        <dbReference type="ARBA" id="ARBA00004533"/>
    </source>
</evidence>
<evidence type="ECO:0000256" key="7">
    <source>
        <dbReference type="ARBA" id="ARBA00022692"/>
    </source>
</evidence>
<dbReference type="NCBIfam" id="TIGR01386">
    <property type="entry name" value="cztS_silS_copS"/>
    <property type="match status" value="1"/>
</dbReference>
<dbReference type="SMART" id="SM00304">
    <property type="entry name" value="HAMP"/>
    <property type="match status" value="1"/>
</dbReference>
<keyword evidence="11 14" id="KW-1133">Transmembrane helix</keyword>
<dbReference type="Gene3D" id="3.30.565.10">
    <property type="entry name" value="Histidine kinase-like ATPase, C-terminal domain"/>
    <property type="match status" value="1"/>
</dbReference>
<dbReference type="Gene3D" id="6.10.340.10">
    <property type="match status" value="1"/>
</dbReference>
<evidence type="ECO:0000256" key="3">
    <source>
        <dbReference type="ARBA" id="ARBA00022475"/>
    </source>
</evidence>
<dbReference type="PANTHER" id="PTHR45436:SF3">
    <property type="entry name" value="SENSOR HISTIDINE KINASE HPRS"/>
    <property type="match status" value="1"/>
</dbReference>
<evidence type="ECO:0000313" key="19">
    <source>
        <dbReference type="Proteomes" id="UP001565243"/>
    </source>
</evidence>
<dbReference type="InterPro" id="IPR036097">
    <property type="entry name" value="HisK_dim/P_sf"/>
</dbReference>
<evidence type="ECO:0000256" key="12">
    <source>
        <dbReference type="ARBA" id="ARBA00023012"/>
    </source>
</evidence>
<keyword evidence="12 14" id="KW-0902">Two-component regulatory system</keyword>
<dbReference type="InterPro" id="IPR036890">
    <property type="entry name" value="HATPase_C_sf"/>
</dbReference>
<comment type="caution">
    <text evidence="18">The sequence shown here is derived from an EMBL/GenBank/DDBJ whole genome shotgun (WGS) entry which is preliminary data.</text>
</comment>
<evidence type="ECO:0000256" key="4">
    <source>
        <dbReference type="ARBA" id="ARBA00022519"/>
    </source>
</evidence>
<sequence>MKKYSLAARLSLMLSATVMAIFALIGLALYHSLAIQLGLRDDGALLTRIDQIRTLLRDEDAITLIQQKPRLFANMLGNTESLLVLRFPGQPPLIAVNPGRRPLPVITPVAADQPLTLSSVHHFASDDGTPFIAASALTPTRDGSGQIEIVTGRLMSNRTQTLHGYRNQIILATSLAALLVAAISVWLVRRGLSPLRRLTTEANAIDVRHLSRRMPDQAQAELQPLIAAFNQMLGRLEGGYQQLSQVAADMAHELRTPIGTLIGQTEVALSQTRSLSDYQALLGSNYEELERLARMIDNMLFLARAEDASQSIAIQRIDLAQPGEKLQSYFDNMAEEKAMRLEIRLDGELSADPLLVQRALANLIANALSYGERNTTIHVYSKAQPHAIELVVENNGPVLSAEYQSRIFDRFWRADTSRHQGSSGLGLSIVRSIMRLHQGSCEVNSEHGVNRFTLRFPANAANAVVDVSPGHSGKNSERAKSPASAASGS</sequence>
<feature type="region of interest" description="Disordered" evidence="15">
    <location>
        <begin position="467"/>
        <end position="489"/>
    </location>
</feature>
<dbReference type="SUPFAM" id="SSF55874">
    <property type="entry name" value="ATPase domain of HSP90 chaperone/DNA topoisomerase II/histidine kinase"/>
    <property type="match status" value="1"/>
</dbReference>
<dbReference type="CDD" id="cd00075">
    <property type="entry name" value="HATPase"/>
    <property type="match status" value="1"/>
</dbReference>
<dbReference type="InterPro" id="IPR004358">
    <property type="entry name" value="Sig_transdc_His_kin-like_C"/>
</dbReference>
<evidence type="ECO:0000259" key="16">
    <source>
        <dbReference type="PROSITE" id="PS50109"/>
    </source>
</evidence>
<keyword evidence="7 14" id="KW-0812">Transmembrane</keyword>
<keyword evidence="6 14" id="KW-0808">Transferase</keyword>
<keyword evidence="3 14" id="KW-1003">Cell membrane</keyword>
<dbReference type="CDD" id="cd06225">
    <property type="entry name" value="HAMP"/>
    <property type="match status" value="1"/>
</dbReference>
<dbReference type="InterPro" id="IPR003660">
    <property type="entry name" value="HAMP_dom"/>
</dbReference>
<evidence type="ECO:0000256" key="6">
    <source>
        <dbReference type="ARBA" id="ARBA00022679"/>
    </source>
</evidence>
<evidence type="ECO:0000256" key="15">
    <source>
        <dbReference type="SAM" id="MobiDB-lite"/>
    </source>
</evidence>
<dbReference type="InterPro" id="IPR003661">
    <property type="entry name" value="HisK_dim/P_dom"/>
</dbReference>
<protein>
    <recommendedName>
        <fullName evidence="14">Sensor protein</fullName>
        <ecNumber evidence="14">2.7.13.3</ecNumber>
    </recommendedName>
</protein>
<keyword evidence="19" id="KW-1185">Reference proteome</keyword>
<reference evidence="18 19" key="1">
    <citation type="submission" date="2024-07" db="EMBL/GenBank/DDBJ databases">
        <authorList>
            <person name="Hebao G."/>
        </authorList>
    </citation>
    <scope>NUCLEOTIDE SEQUENCE [LARGE SCALE GENOMIC DNA]</scope>
    <source>
        <strain evidence="18 19">ACCC 02193</strain>
    </source>
</reference>
<dbReference type="Gene3D" id="1.10.287.130">
    <property type="match status" value="1"/>
</dbReference>
<keyword evidence="10 14" id="KW-0067">ATP-binding</keyword>
<keyword evidence="8 14" id="KW-0547">Nucleotide-binding</keyword>
<dbReference type="InterPro" id="IPR050428">
    <property type="entry name" value="TCS_sensor_his_kinase"/>
</dbReference>
<name>A0ABV4E3F0_9GAMM</name>
<dbReference type="InterPro" id="IPR006290">
    <property type="entry name" value="CztS_silS_copS"/>
</dbReference>
<dbReference type="PROSITE" id="PS50885">
    <property type="entry name" value="HAMP"/>
    <property type="match status" value="1"/>
</dbReference>
<keyword evidence="4 14" id="KW-0997">Cell inner membrane</keyword>
<evidence type="ECO:0000313" key="18">
    <source>
        <dbReference type="EMBL" id="MEY8769396.1"/>
    </source>
</evidence>
<evidence type="ECO:0000256" key="9">
    <source>
        <dbReference type="ARBA" id="ARBA00022777"/>
    </source>
</evidence>
<dbReference type="PANTHER" id="PTHR45436">
    <property type="entry name" value="SENSOR HISTIDINE KINASE YKOH"/>
    <property type="match status" value="1"/>
</dbReference>
<comment type="function">
    <text evidence="14">Member of a two-component regulatory system.</text>
</comment>
<evidence type="ECO:0000259" key="17">
    <source>
        <dbReference type="PROSITE" id="PS50885"/>
    </source>
</evidence>
<dbReference type="SMART" id="SM00387">
    <property type="entry name" value="HATPase_c"/>
    <property type="match status" value="1"/>
</dbReference>
<dbReference type="InterPro" id="IPR005467">
    <property type="entry name" value="His_kinase_dom"/>
</dbReference>
<keyword evidence="9 14" id="KW-0418">Kinase</keyword>
<dbReference type="GO" id="GO:0004673">
    <property type="term" value="F:protein histidine kinase activity"/>
    <property type="evidence" value="ECO:0007669"/>
    <property type="project" value="UniProtKB-EC"/>
</dbReference>
<dbReference type="Proteomes" id="UP001565243">
    <property type="component" value="Unassembled WGS sequence"/>
</dbReference>
<dbReference type="Pfam" id="PF00672">
    <property type="entry name" value="HAMP"/>
    <property type="match status" value="1"/>
</dbReference>
<comment type="subcellular location">
    <subcellularLocation>
        <location evidence="2 14">Cell inner membrane</location>
    </subcellularLocation>
</comment>
<dbReference type="SUPFAM" id="SSF47384">
    <property type="entry name" value="Homodimeric domain of signal transducing histidine kinase"/>
    <property type="match status" value="1"/>
</dbReference>
<accession>A0ABV4E3F0</accession>
<feature type="transmembrane region" description="Helical" evidence="14">
    <location>
        <begin position="169"/>
        <end position="188"/>
    </location>
</feature>
<proteinExistence type="predicted"/>
<dbReference type="SMART" id="SM00388">
    <property type="entry name" value="HisKA"/>
    <property type="match status" value="1"/>
</dbReference>
<dbReference type="PROSITE" id="PS50109">
    <property type="entry name" value="HIS_KIN"/>
    <property type="match status" value="1"/>
</dbReference>
<dbReference type="EC" id="2.7.13.3" evidence="14"/>
<gene>
    <name evidence="18" type="ORF">AB6T85_02930</name>
</gene>
<evidence type="ECO:0000256" key="14">
    <source>
        <dbReference type="RuleBase" id="RU364088"/>
    </source>
</evidence>
<feature type="domain" description="HAMP" evidence="17">
    <location>
        <begin position="189"/>
        <end position="241"/>
    </location>
</feature>
<dbReference type="InterPro" id="IPR003594">
    <property type="entry name" value="HATPase_dom"/>
</dbReference>
<evidence type="ECO:0000256" key="5">
    <source>
        <dbReference type="ARBA" id="ARBA00022553"/>
    </source>
</evidence>
<evidence type="ECO:0000256" key="13">
    <source>
        <dbReference type="ARBA" id="ARBA00023136"/>
    </source>
</evidence>
<evidence type="ECO:0000256" key="11">
    <source>
        <dbReference type="ARBA" id="ARBA00022989"/>
    </source>
</evidence>
<dbReference type="RefSeq" id="WP_369894756.1">
    <property type="nucleotide sequence ID" value="NZ_JBGFFX010000001.1"/>
</dbReference>
<feature type="transmembrane region" description="Helical" evidence="14">
    <location>
        <begin position="12"/>
        <end position="33"/>
    </location>
</feature>
<dbReference type="PRINTS" id="PR00344">
    <property type="entry name" value="BCTRLSENSOR"/>
</dbReference>
<organism evidence="18 19">
    <name type="scientific">Erwinia aeris</name>
    <dbReference type="NCBI Taxonomy" id="3239803"/>
    <lineage>
        <taxon>Bacteria</taxon>
        <taxon>Pseudomonadati</taxon>
        <taxon>Pseudomonadota</taxon>
        <taxon>Gammaproteobacteria</taxon>
        <taxon>Enterobacterales</taxon>
        <taxon>Erwiniaceae</taxon>
        <taxon>Erwinia</taxon>
    </lineage>
</organism>
<evidence type="ECO:0000256" key="1">
    <source>
        <dbReference type="ARBA" id="ARBA00000085"/>
    </source>
</evidence>
<comment type="catalytic activity">
    <reaction evidence="1 14">
        <text>ATP + protein L-histidine = ADP + protein N-phospho-L-histidine.</text>
        <dbReference type="EC" id="2.7.13.3"/>
    </reaction>
</comment>
<keyword evidence="5" id="KW-0597">Phosphoprotein</keyword>
<feature type="domain" description="Histidine kinase" evidence="16">
    <location>
        <begin position="249"/>
        <end position="460"/>
    </location>
</feature>
<evidence type="ECO:0000256" key="8">
    <source>
        <dbReference type="ARBA" id="ARBA00022741"/>
    </source>
</evidence>